<accession>A0ACB9T8T0</accession>
<evidence type="ECO:0000313" key="1">
    <source>
        <dbReference type="EMBL" id="KAI4463221.1"/>
    </source>
</evidence>
<comment type="caution">
    <text evidence="1">The sequence shown here is derived from an EMBL/GenBank/DDBJ whole genome shotgun (WGS) entry which is preliminary data.</text>
</comment>
<name>A0ACB9T8T0_HOLOL</name>
<gene>
    <name evidence="1" type="ORF">MML48_4g00004245</name>
</gene>
<keyword evidence="2" id="KW-1185">Reference proteome</keyword>
<dbReference type="Proteomes" id="UP001056778">
    <property type="component" value="Chromosome 4"/>
</dbReference>
<proteinExistence type="predicted"/>
<dbReference type="EMBL" id="CM043018">
    <property type="protein sequence ID" value="KAI4463221.1"/>
    <property type="molecule type" value="Genomic_DNA"/>
</dbReference>
<protein>
    <submittedName>
        <fullName evidence="1">Uncharacterized protein</fullName>
    </submittedName>
</protein>
<sequence length="175" mass="20338">MTDTIKILRNLRDRALRDFRSWRSSTKWDYYKMLRNYTNTAINNERKAFIEYNMRAADRKNVWAVMKSAGFAYSRDVKIPSDLLNLNTINSHFVNSVHRDLLCSTDLLDYYNNNSLMQSKFSFTLISESAISAIIDSIRSKSSGWNGLNITMISLACPPSSIAVYYAYSRYFYPV</sequence>
<reference evidence="1" key="1">
    <citation type="submission" date="2022-04" db="EMBL/GenBank/DDBJ databases">
        <title>Chromosome-scale genome assembly of Holotrichia oblita Faldermann.</title>
        <authorList>
            <person name="Rongchong L."/>
        </authorList>
    </citation>
    <scope>NUCLEOTIDE SEQUENCE</scope>
    <source>
        <strain evidence="1">81SQS9</strain>
    </source>
</reference>
<organism evidence="1 2">
    <name type="scientific">Holotrichia oblita</name>
    <name type="common">Chafer beetle</name>
    <dbReference type="NCBI Taxonomy" id="644536"/>
    <lineage>
        <taxon>Eukaryota</taxon>
        <taxon>Metazoa</taxon>
        <taxon>Ecdysozoa</taxon>
        <taxon>Arthropoda</taxon>
        <taxon>Hexapoda</taxon>
        <taxon>Insecta</taxon>
        <taxon>Pterygota</taxon>
        <taxon>Neoptera</taxon>
        <taxon>Endopterygota</taxon>
        <taxon>Coleoptera</taxon>
        <taxon>Polyphaga</taxon>
        <taxon>Scarabaeiformia</taxon>
        <taxon>Scarabaeidae</taxon>
        <taxon>Melolonthinae</taxon>
        <taxon>Holotrichia</taxon>
    </lineage>
</organism>
<evidence type="ECO:0000313" key="2">
    <source>
        <dbReference type="Proteomes" id="UP001056778"/>
    </source>
</evidence>